<dbReference type="EMBL" id="BAAAHE010000016">
    <property type="protein sequence ID" value="GAA0618786.1"/>
    <property type="molecule type" value="Genomic_DNA"/>
</dbReference>
<evidence type="ECO:0000256" key="7">
    <source>
        <dbReference type="ARBA" id="ARBA00022840"/>
    </source>
</evidence>
<keyword evidence="12" id="KW-1185">Reference proteome</keyword>
<evidence type="ECO:0000256" key="5">
    <source>
        <dbReference type="ARBA" id="ARBA00022723"/>
    </source>
</evidence>
<evidence type="ECO:0000256" key="3">
    <source>
        <dbReference type="ARBA" id="ARBA00022679"/>
    </source>
</evidence>
<evidence type="ECO:0000313" key="12">
    <source>
        <dbReference type="Proteomes" id="UP001500957"/>
    </source>
</evidence>
<accession>A0ABN1GT50</accession>
<dbReference type="InterPro" id="IPR052038">
    <property type="entry name" value="Type-VII_TA_antitoxin"/>
</dbReference>
<dbReference type="SUPFAM" id="SSF81301">
    <property type="entry name" value="Nucleotidyltransferase"/>
    <property type="match status" value="1"/>
</dbReference>
<evidence type="ECO:0000259" key="10">
    <source>
        <dbReference type="Pfam" id="PF01909"/>
    </source>
</evidence>
<protein>
    <submittedName>
        <fullName evidence="11">Nucleotidyltransferase family protein</fullName>
    </submittedName>
</protein>
<dbReference type="InterPro" id="IPR043519">
    <property type="entry name" value="NT_sf"/>
</dbReference>
<keyword evidence="3" id="KW-0808">Transferase</keyword>
<evidence type="ECO:0000256" key="4">
    <source>
        <dbReference type="ARBA" id="ARBA00022695"/>
    </source>
</evidence>
<keyword evidence="7" id="KW-0067">ATP-binding</keyword>
<evidence type="ECO:0000256" key="6">
    <source>
        <dbReference type="ARBA" id="ARBA00022741"/>
    </source>
</evidence>
<comment type="cofactor">
    <cofactor evidence="1">
        <name>Mg(2+)</name>
        <dbReference type="ChEBI" id="CHEBI:18420"/>
    </cofactor>
</comment>
<feature type="domain" description="Polymerase nucleotidyl transferase" evidence="10">
    <location>
        <begin position="17"/>
        <end position="100"/>
    </location>
</feature>
<keyword evidence="4" id="KW-0548">Nucleotidyltransferase</keyword>
<sequence length="104" mass="11431">MVAMELRPGLTVDDAALSAFATKHGVARLLLFGSVLRADFRSDSDVDVLVEFLPDRIPGLLGLAAMELELESLVGRTVELRTRNDLSRHIRDRVVGEARLLYAA</sequence>
<evidence type="ECO:0000256" key="9">
    <source>
        <dbReference type="ARBA" id="ARBA00038276"/>
    </source>
</evidence>
<proteinExistence type="inferred from homology"/>
<dbReference type="CDD" id="cd05403">
    <property type="entry name" value="NT_KNTase_like"/>
    <property type="match status" value="1"/>
</dbReference>
<name>A0ABN1GT50_9ACTN</name>
<evidence type="ECO:0000256" key="1">
    <source>
        <dbReference type="ARBA" id="ARBA00001946"/>
    </source>
</evidence>
<reference evidence="11 12" key="1">
    <citation type="journal article" date="2019" name="Int. J. Syst. Evol. Microbiol.">
        <title>The Global Catalogue of Microorganisms (GCM) 10K type strain sequencing project: providing services to taxonomists for standard genome sequencing and annotation.</title>
        <authorList>
            <consortium name="The Broad Institute Genomics Platform"/>
            <consortium name="The Broad Institute Genome Sequencing Center for Infectious Disease"/>
            <person name="Wu L."/>
            <person name="Ma J."/>
        </authorList>
    </citation>
    <scope>NUCLEOTIDE SEQUENCE [LARGE SCALE GENOMIC DNA]</scope>
    <source>
        <strain evidence="11 12">JCM 10671</strain>
    </source>
</reference>
<evidence type="ECO:0000256" key="2">
    <source>
        <dbReference type="ARBA" id="ARBA00022649"/>
    </source>
</evidence>
<dbReference type="PANTHER" id="PTHR33571">
    <property type="entry name" value="SSL8005 PROTEIN"/>
    <property type="match status" value="1"/>
</dbReference>
<dbReference type="Gene3D" id="3.30.460.10">
    <property type="entry name" value="Beta Polymerase, domain 2"/>
    <property type="match status" value="1"/>
</dbReference>
<comment type="similarity">
    <text evidence="9">Belongs to the MntA antitoxin family.</text>
</comment>
<organism evidence="11 12">
    <name type="scientific">Sporichthya brevicatena</name>
    <dbReference type="NCBI Taxonomy" id="171442"/>
    <lineage>
        <taxon>Bacteria</taxon>
        <taxon>Bacillati</taxon>
        <taxon>Actinomycetota</taxon>
        <taxon>Actinomycetes</taxon>
        <taxon>Sporichthyales</taxon>
        <taxon>Sporichthyaceae</taxon>
        <taxon>Sporichthya</taxon>
    </lineage>
</organism>
<keyword evidence="8" id="KW-0460">Magnesium</keyword>
<comment type="caution">
    <text evidence="11">The sequence shown here is derived from an EMBL/GenBank/DDBJ whole genome shotgun (WGS) entry which is preliminary data.</text>
</comment>
<evidence type="ECO:0000256" key="8">
    <source>
        <dbReference type="ARBA" id="ARBA00022842"/>
    </source>
</evidence>
<evidence type="ECO:0000313" key="11">
    <source>
        <dbReference type="EMBL" id="GAA0618786.1"/>
    </source>
</evidence>
<keyword evidence="2" id="KW-1277">Toxin-antitoxin system</keyword>
<dbReference type="Pfam" id="PF01909">
    <property type="entry name" value="NTP_transf_2"/>
    <property type="match status" value="1"/>
</dbReference>
<keyword evidence="5" id="KW-0479">Metal-binding</keyword>
<dbReference type="PANTHER" id="PTHR33571:SF12">
    <property type="entry name" value="BSL3053 PROTEIN"/>
    <property type="match status" value="1"/>
</dbReference>
<dbReference type="InterPro" id="IPR002934">
    <property type="entry name" value="Polymerase_NTP_transf_dom"/>
</dbReference>
<keyword evidence="6" id="KW-0547">Nucleotide-binding</keyword>
<dbReference type="RefSeq" id="WP_344604489.1">
    <property type="nucleotide sequence ID" value="NZ_BAAAHE010000016.1"/>
</dbReference>
<gene>
    <name evidence="11" type="ORF">GCM10009547_21440</name>
</gene>
<dbReference type="Proteomes" id="UP001500957">
    <property type="component" value="Unassembled WGS sequence"/>
</dbReference>